<reference evidence="2 3" key="1">
    <citation type="submission" date="2012-06" db="EMBL/GenBank/DDBJ databases">
        <title>Finished chromosome of genome of Cylindrospermum stagnale PCC 7417.</title>
        <authorList>
            <consortium name="US DOE Joint Genome Institute"/>
            <person name="Gugger M."/>
            <person name="Coursin T."/>
            <person name="Rippka R."/>
            <person name="Tandeau De Marsac N."/>
            <person name="Huntemann M."/>
            <person name="Wei C.-L."/>
            <person name="Han J."/>
            <person name="Detter J.C."/>
            <person name="Han C."/>
            <person name="Tapia R."/>
            <person name="Chen A."/>
            <person name="Kyrpides N."/>
            <person name="Mavromatis K."/>
            <person name="Markowitz V."/>
            <person name="Szeto E."/>
            <person name="Ivanova N."/>
            <person name="Pagani I."/>
            <person name="Pati A."/>
            <person name="Goodwin L."/>
            <person name="Nordberg H.P."/>
            <person name="Cantor M.N."/>
            <person name="Hua S.X."/>
            <person name="Woyke T."/>
            <person name="Kerfeld C.A."/>
        </authorList>
    </citation>
    <scope>NUCLEOTIDE SEQUENCE [LARGE SCALE GENOMIC DNA]</scope>
    <source>
        <strain evidence="2 3">PCC 7417</strain>
    </source>
</reference>
<keyword evidence="1" id="KW-1133">Transmembrane helix</keyword>
<keyword evidence="1" id="KW-0472">Membrane</keyword>
<dbReference type="AlphaFoldDB" id="K9X0J0"/>
<feature type="transmembrane region" description="Helical" evidence="1">
    <location>
        <begin position="37"/>
        <end position="56"/>
    </location>
</feature>
<dbReference type="STRING" id="56107.Cylst_3120"/>
<feature type="transmembrane region" description="Helical" evidence="1">
    <location>
        <begin position="100"/>
        <end position="117"/>
    </location>
</feature>
<sequence length="169" mass="18985">MAPKNNLLGDLLSSSPNFFSQLLFGLLLIIISTRAGASVPLSLFLGIVGGFALGWFTTATENSPQPPTIASSDGIDAGLKYWLIFIVGFSFLRYPPEMSILLGAMAGLGGGWMIAWWKSKEETRTQLPVETLEDTEIEQANERKPRQPKRKPIRRYRRTSGFNFRFWER</sequence>
<dbReference type="KEGG" id="csg:Cylst_3120"/>
<dbReference type="Proteomes" id="UP000010475">
    <property type="component" value="Chromosome"/>
</dbReference>
<name>K9X0J0_9NOST</name>
<accession>K9X0J0</accession>
<dbReference type="OrthoDB" id="516185at2"/>
<protein>
    <submittedName>
        <fullName evidence="2">Uncharacterized protein</fullName>
    </submittedName>
</protein>
<dbReference type="RefSeq" id="WP_015208539.1">
    <property type="nucleotide sequence ID" value="NC_019757.1"/>
</dbReference>
<organism evidence="2 3">
    <name type="scientific">Cylindrospermum stagnale PCC 7417</name>
    <dbReference type="NCBI Taxonomy" id="56107"/>
    <lineage>
        <taxon>Bacteria</taxon>
        <taxon>Bacillati</taxon>
        <taxon>Cyanobacteriota</taxon>
        <taxon>Cyanophyceae</taxon>
        <taxon>Nostocales</taxon>
        <taxon>Nostocaceae</taxon>
        <taxon>Cylindrospermum</taxon>
    </lineage>
</organism>
<dbReference type="eggNOG" id="ENOG50324Q2">
    <property type="taxonomic scope" value="Bacteria"/>
</dbReference>
<evidence type="ECO:0000313" key="2">
    <source>
        <dbReference type="EMBL" id="AFZ25287.1"/>
    </source>
</evidence>
<gene>
    <name evidence="2" type="ORF">Cylst_3120</name>
</gene>
<evidence type="ECO:0000256" key="1">
    <source>
        <dbReference type="SAM" id="Phobius"/>
    </source>
</evidence>
<dbReference type="EMBL" id="CP003642">
    <property type="protein sequence ID" value="AFZ25287.1"/>
    <property type="molecule type" value="Genomic_DNA"/>
</dbReference>
<proteinExistence type="predicted"/>
<keyword evidence="3" id="KW-1185">Reference proteome</keyword>
<feature type="transmembrane region" description="Helical" evidence="1">
    <location>
        <begin position="7"/>
        <end position="31"/>
    </location>
</feature>
<evidence type="ECO:0000313" key="3">
    <source>
        <dbReference type="Proteomes" id="UP000010475"/>
    </source>
</evidence>
<dbReference type="HOGENOM" id="CLU_1576886_0_0_3"/>
<keyword evidence="1" id="KW-0812">Transmembrane</keyword>